<evidence type="ECO:0000256" key="3">
    <source>
        <dbReference type="ARBA" id="ARBA00023163"/>
    </source>
</evidence>
<dbReference type="CDD" id="cd01392">
    <property type="entry name" value="HTH_LacI"/>
    <property type="match status" value="1"/>
</dbReference>
<evidence type="ECO:0000313" key="6">
    <source>
        <dbReference type="Proteomes" id="UP000585050"/>
    </source>
</evidence>
<feature type="domain" description="HTH lacI-type" evidence="4">
    <location>
        <begin position="7"/>
        <end position="61"/>
    </location>
</feature>
<sequence length="341" mass="39334">MKKSRKTTIKDLAKALEMNVSTVSRALNDHPKINIKTKERVRQLAKQMDYIPNPLAQGLQRQSTRTIGVIFPTFDTNFFFRVLKGVEKVMHENNYQIIISTAGNSKEQEKEACKSLSAYHVDGIIIFLSYQHEDPSFLIDIQDEGIPLLFMDRIYEEIDANYVVSDDFTGMFETVCDFIDQGKKKIIHIQGSNSVSTSFNRTLGYQEALREKGIEENPDFIIHCDHESEVKSALRRFFSKYTFEEIDLITCFNDYFAFQALEYLKENNIKIPDDISLLGFANEPLSIYTSPKLSTINQPAEEMGEKASELLLDEIEHNKKGESYAYDTTRVKTFYLRREST</sequence>
<proteinExistence type="predicted"/>
<dbReference type="InterPro" id="IPR010982">
    <property type="entry name" value="Lambda_DNA-bd_dom_sf"/>
</dbReference>
<dbReference type="InterPro" id="IPR000843">
    <property type="entry name" value="HTH_LacI"/>
</dbReference>
<dbReference type="PROSITE" id="PS50932">
    <property type="entry name" value="HTH_LACI_2"/>
    <property type="match status" value="1"/>
</dbReference>
<dbReference type="Gene3D" id="1.10.260.40">
    <property type="entry name" value="lambda repressor-like DNA-binding domains"/>
    <property type="match status" value="1"/>
</dbReference>
<dbReference type="GO" id="GO:0003700">
    <property type="term" value="F:DNA-binding transcription factor activity"/>
    <property type="evidence" value="ECO:0007669"/>
    <property type="project" value="TreeGrafter"/>
</dbReference>
<reference evidence="5 6" key="1">
    <citation type="submission" date="2020-04" db="EMBL/GenBank/DDBJ databases">
        <title>Flammeovirga sp. SR4, a novel species isolated from seawater.</title>
        <authorList>
            <person name="Wang X."/>
        </authorList>
    </citation>
    <scope>NUCLEOTIDE SEQUENCE [LARGE SCALE GENOMIC DNA]</scope>
    <source>
        <strain evidence="5 6">SR4</strain>
    </source>
</reference>
<dbReference type="CDD" id="cd06267">
    <property type="entry name" value="PBP1_LacI_sugar_binding-like"/>
    <property type="match status" value="1"/>
</dbReference>
<gene>
    <name evidence="5" type="ORF">HGP29_20650</name>
</gene>
<dbReference type="Gene3D" id="3.40.50.2300">
    <property type="match status" value="2"/>
</dbReference>
<keyword evidence="2" id="KW-0238">DNA-binding</keyword>
<dbReference type="Pfam" id="PF00532">
    <property type="entry name" value="Peripla_BP_1"/>
    <property type="match status" value="1"/>
</dbReference>
<dbReference type="EMBL" id="JABAIL010000007">
    <property type="protein sequence ID" value="NLR93621.1"/>
    <property type="molecule type" value="Genomic_DNA"/>
</dbReference>
<dbReference type="RefSeq" id="WP_168884336.1">
    <property type="nucleotide sequence ID" value="NZ_JABAIL010000007.1"/>
</dbReference>
<organism evidence="5 6">
    <name type="scientific">Flammeovirga agarivorans</name>
    <dbReference type="NCBI Taxonomy" id="2726742"/>
    <lineage>
        <taxon>Bacteria</taxon>
        <taxon>Pseudomonadati</taxon>
        <taxon>Bacteroidota</taxon>
        <taxon>Cytophagia</taxon>
        <taxon>Cytophagales</taxon>
        <taxon>Flammeovirgaceae</taxon>
        <taxon>Flammeovirga</taxon>
    </lineage>
</organism>
<evidence type="ECO:0000256" key="1">
    <source>
        <dbReference type="ARBA" id="ARBA00023015"/>
    </source>
</evidence>
<dbReference type="Pfam" id="PF00356">
    <property type="entry name" value="LacI"/>
    <property type="match status" value="1"/>
</dbReference>
<evidence type="ECO:0000259" key="4">
    <source>
        <dbReference type="PROSITE" id="PS50932"/>
    </source>
</evidence>
<dbReference type="SMART" id="SM00354">
    <property type="entry name" value="HTH_LACI"/>
    <property type="match status" value="1"/>
</dbReference>
<keyword evidence="6" id="KW-1185">Reference proteome</keyword>
<dbReference type="GO" id="GO:0000976">
    <property type="term" value="F:transcription cis-regulatory region binding"/>
    <property type="evidence" value="ECO:0007669"/>
    <property type="project" value="TreeGrafter"/>
</dbReference>
<dbReference type="Proteomes" id="UP000585050">
    <property type="component" value="Unassembled WGS sequence"/>
</dbReference>
<dbReference type="InterPro" id="IPR028082">
    <property type="entry name" value="Peripla_BP_I"/>
</dbReference>
<dbReference type="AlphaFoldDB" id="A0A7X8SNR2"/>
<comment type="caution">
    <text evidence="5">The sequence shown here is derived from an EMBL/GenBank/DDBJ whole genome shotgun (WGS) entry which is preliminary data.</text>
</comment>
<dbReference type="SUPFAM" id="SSF53822">
    <property type="entry name" value="Periplasmic binding protein-like I"/>
    <property type="match status" value="1"/>
</dbReference>
<dbReference type="InterPro" id="IPR001761">
    <property type="entry name" value="Peripla_BP/Lac1_sug-bd_dom"/>
</dbReference>
<dbReference type="SUPFAM" id="SSF47413">
    <property type="entry name" value="lambda repressor-like DNA-binding domains"/>
    <property type="match status" value="1"/>
</dbReference>
<protein>
    <submittedName>
        <fullName evidence="5">LacI family transcriptional regulator</fullName>
    </submittedName>
</protein>
<dbReference type="PANTHER" id="PTHR30146:SF109">
    <property type="entry name" value="HTH-TYPE TRANSCRIPTIONAL REGULATOR GALS"/>
    <property type="match status" value="1"/>
</dbReference>
<keyword evidence="3" id="KW-0804">Transcription</keyword>
<evidence type="ECO:0000313" key="5">
    <source>
        <dbReference type="EMBL" id="NLR93621.1"/>
    </source>
</evidence>
<accession>A0A7X8SNR2</accession>
<keyword evidence="1" id="KW-0805">Transcription regulation</keyword>
<dbReference type="PANTHER" id="PTHR30146">
    <property type="entry name" value="LACI-RELATED TRANSCRIPTIONAL REPRESSOR"/>
    <property type="match status" value="1"/>
</dbReference>
<evidence type="ECO:0000256" key="2">
    <source>
        <dbReference type="ARBA" id="ARBA00023125"/>
    </source>
</evidence>
<name>A0A7X8SNR2_9BACT</name>